<dbReference type="Gene3D" id="3.40.50.620">
    <property type="entry name" value="HUPs"/>
    <property type="match status" value="1"/>
</dbReference>
<evidence type="ECO:0000256" key="1">
    <source>
        <dbReference type="ARBA" id="ARBA00009732"/>
    </source>
</evidence>
<dbReference type="NCBIfam" id="TIGR02055">
    <property type="entry name" value="APS_reductase"/>
    <property type="match status" value="1"/>
</dbReference>
<feature type="domain" description="Phosphoadenosine phosphosulphate reductase" evidence="15">
    <location>
        <begin position="31"/>
        <end position="205"/>
    </location>
</feature>
<dbReference type="AlphaFoldDB" id="I6ZYK5"/>
<dbReference type="GO" id="GO:0019344">
    <property type="term" value="P:cysteine biosynthetic process"/>
    <property type="evidence" value="ECO:0007669"/>
    <property type="project" value="InterPro"/>
</dbReference>
<keyword evidence="4 14" id="KW-0560">Oxidoreductase</keyword>
<comment type="subcellular location">
    <subcellularLocation>
        <location evidence="14">Cytoplasm</location>
    </subcellularLocation>
</comment>
<dbReference type="InterPro" id="IPR011798">
    <property type="entry name" value="APS_reductase"/>
</dbReference>
<feature type="active site" description="Nucleophile; cysteine thiosulfonate intermediate" evidence="14">
    <location>
        <position position="227"/>
    </location>
</feature>
<evidence type="ECO:0000256" key="3">
    <source>
        <dbReference type="ARBA" id="ARBA00022723"/>
    </source>
</evidence>
<sequence length="236" mass="27688">MTEKKKLTESLKNLDAFSALEKIIGVYGNRAVFSTSFSIEDQVITDMLFKITTQPNIFTLDTGRLHEATYKTIELTREHYKINIKIFFPDFHKVEEMTGKYGVNLFYKSVELRKYCCKVRKLEPLERALRDAKIWITGLRREQSITRSDAELVEYDNLHGVIKVNPLYNWSEAEVWDYIRTHNVPYNSLYDKGYGSIGCEPCTRAIHPGEDVRAGRWWWEHPETKECGLHLKQQEN</sequence>
<dbReference type="CDD" id="cd23945">
    <property type="entry name" value="PAPS_reductase"/>
    <property type="match status" value="1"/>
</dbReference>
<feature type="binding site" evidence="14">
    <location>
        <position position="117"/>
    </location>
    <ligand>
        <name>[4Fe-4S] cluster</name>
        <dbReference type="ChEBI" id="CHEBI:49883"/>
    </ligand>
</feature>
<reference evidence="16 17" key="1">
    <citation type="journal article" date="2013" name="PLoS ONE">
        <title>Genomic analysis of Melioribacter roseus, facultatively anaerobic organotrophic bacterium representing a novel deep lineage within Bacteriodetes/Chlorobi group.</title>
        <authorList>
            <person name="Kadnikov V.V."/>
            <person name="Mardanov A.V."/>
            <person name="Podosokorskaya O.A."/>
            <person name="Gavrilov S.N."/>
            <person name="Kublanov I.V."/>
            <person name="Beletsky A.V."/>
            <person name="Bonch-Osmolovskaya E.A."/>
            <person name="Ravin N.V."/>
        </authorList>
    </citation>
    <scope>NUCLEOTIDE SEQUENCE [LARGE SCALE GENOMIC DNA]</scope>
    <source>
        <strain evidence="17">JCM 17771 / P3M-2</strain>
    </source>
</reference>
<evidence type="ECO:0000256" key="12">
    <source>
        <dbReference type="ARBA" id="ARBA00032041"/>
    </source>
</evidence>
<dbReference type="OrthoDB" id="9794018at2"/>
<evidence type="ECO:0000256" key="9">
    <source>
        <dbReference type="ARBA" id="ARBA00024386"/>
    </source>
</evidence>
<dbReference type="HAMAP" id="MF_00063">
    <property type="entry name" value="CysH"/>
    <property type="match status" value="1"/>
</dbReference>
<dbReference type="PANTHER" id="PTHR46482">
    <property type="entry name" value="5'-ADENYLYLSULFATE REDUCTASE 3, CHLOROPLASTIC"/>
    <property type="match status" value="1"/>
</dbReference>
<feature type="binding site" evidence="14">
    <location>
        <position position="202"/>
    </location>
    <ligand>
        <name>[4Fe-4S] cluster</name>
        <dbReference type="ChEBI" id="CHEBI:49883"/>
    </ligand>
</feature>
<dbReference type="SUPFAM" id="SSF52402">
    <property type="entry name" value="Adenine nucleotide alpha hydrolases-like"/>
    <property type="match status" value="1"/>
</dbReference>
<evidence type="ECO:0000256" key="4">
    <source>
        <dbReference type="ARBA" id="ARBA00023002"/>
    </source>
</evidence>
<protein>
    <recommendedName>
        <fullName evidence="10 14">Adenosine 5'-phosphosulfate reductase</fullName>
        <shortName evidence="14">APS reductase</shortName>
        <ecNumber evidence="9 14">1.8.4.10</ecNumber>
    </recommendedName>
    <alternativeName>
        <fullName evidence="12 14">5'-adenylylsulfate reductase</fullName>
    </alternativeName>
    <alternativeName>
        <fullName evidence="11 14">Thioredoxin-dependent 5'-adenylylsulfate reductase</fullName>
    </alternativeName>
</protein>
<evidence type="ECO:0000313" key="16">
    <source>
        <dbReference type="EMBL" id="AFN74103.1"/>
    </source>
</evidence>
<evidence type="ECO:0000256" key="13">
    <source>
        <dbReference type="ARBA" id="ARBA00048441"/>
    </source>
</evidence>
<evidence type="ECO:0000256" key="8">
    <source>
        <dbReference type="ARBA" id="ARBA00024327"/>
    </source>
</evidence>
<proteinExistence type="inferred from homology"/>
<comment type="function">
    <text evidence="7 14">Catalyzes the formation of sulfite from adenosine 5'-phosphosulfate (APS) using thioredoxin as an electron donor.</text>
</comment>
<evidence type="ECO:0000256" key="6">
    <source>
        <dbReference type="ARBA" id="ARBA00023014"/>
    </source>
</evidence>
<dbReference type="GO" id="GO:0019379">
    <property type="term" value="P:sulfate assimilation, phosphoadenylyl sulfate reduction by phosphoadenylyl-sulfate reductase (thioredoxin)"/>
    <property type="evidence" value="ECO:0007669"/>
    <property type="project" value="UniProtKB-UniRule"/>
</dbReference>
<dbReference type="NCBIfam" id="TIGR00434">
    <property type="entry name" value="cysH"/>
    <property type="match status" value="1"/>
</dbReference>
<evidence type="ECO:0000256" key="11">
    <source>
        <dbReference type="ARBA" id="ARBA00030894"/>
    </source>
</evidence>
<dbReference type="PATRIC" id="fig|1191523.3.peg.910"/>
<dbReference type="GO" id="GO:0046872">
    <property type="term" value="F:metal ion binding"/>
    <property type="evidence" value="ECO:0007669"/>
    <property type="project" value="UniProtKB-KW"/>
</dbReference>
<evidence type="ECO:0000256" key="2">
    <source>
        <dbReference type="ARBA" id="ARBA00022490"/>
    </source>
</evidence>
<dbReference type="PIRSF" id="PIRSF000857">
    <property type="entry name" value="PAPS_reductase"/>
    <property type="match status" value="1"/>
</dbReference>
<feature type="binding site" evidence="14">
    <location>
        <position position="199"/>
    </location>
    <ligand>
        <name>[4Fe-4S] cluster</name>
        <dbReference type="ChEBI" id="CHEBI:49883"/>
    </ligand>
</feature>
<evidence type="ECO:0000313" key="17">
    <source>
        <dbReference type="Proteomes" id="UP000009011"/>
    </source>
</evidence>
<dbReference type="HOGENOM" id="CLU_044089_1_0_10"/>
<comment type="similarity">
    <text evidence="1 14">Belongs to the PAPS reductase family. CysH subfamily.</text>
</comment>
<comment type="catalytic activity">
    <reaction evidence="13 14">
        <text>[thioredoxin]-disulfide + sulfite + AMP + 2 H(+) = adenosine 5'-phosphosulfate + [thioredoxin]-dithiol</text>
        <dbReference type="Rhea" id="RHEA:21976"/>
        <dbReference type="Rhea" id="RHEA-COMP:10698"/>
        <dbReference type="Rhea" id="RHEA-COMP:10700"/>
        <dbReference type="ChEBI" id="CHEBI:15378"/>
        <dbReference type="ChEBI" id="CHEBI:17359"/>
        <dbReference type="ChEBI" id="CHEBI:29950"/>
        <dbReference type="ChEBI" id="CHEBI:50058"/>
        <dbReference type="ChEBI" id="CHEBI:58243"/>
        <dbReference type="ChEBI" id="CHEBI:456215"/>
        <dbReference type="EC" id="1.8.4.10"/>
    </reaction>
</comment>
<dbReference type="EMBL" id="CP003557">
    <property type="protein sequence ID" value="AFN74103.1"/>
    <property type="molecule type" value="Genomic_DNA"/>
</dbReference>
<comment type="pathway">
    <text evidence="8 14">Sulfur metabolism; hydrogen sulfide biosynthesis; sulfite from sulfate.</text>
</comment>
<dbReference type="KEGG" id="mro:MROS_0862"/>
<keyword evidence="17" id="KW-1185">Reference proteome</keyword>
<dbReference type="InterPro" id="IPR004511">
    <property type="entry name" value="PAPS/APS_Rdtase"/>
</dbReference>
<comment type="cofactor">
    <cofactor evidence="14">
        <name>[4Fe-4S] cluster</name>
        <dbReference type="ChEBI" id="CHEBI:49883"/>
    </cofactor>
    <text evidence="14">Binds 1 [4Fe-4S] cluster per subunit.</text>
</comment>
<dbReference type="GO" id="GO:0005737">
    <property type="term" value="C:cytoplasm"/>
    <property type="evidence" value="ECO:0007669"/>
    <property type="project" value="UniProtKB-SubCell"/>
</dbReference>
<keyword evidence="2 14" id="KW-0963">Cytoplasm</keyword>
<dbReference type="GO" id="GO:0051539">
    <property type="term" value="F:4 iron, 4 sulfur cluster binding"/>
    <property type="evidence" value="ECO:0007669"/>
    <property type="project" value="UniProtKB-UniRule"/>
</dbReference>
<keyword evidence="5 14" id="KW-0408">Iron</keyword>
<dbReference type="InterPro" id="IPR002500">
    <property type="entry name" value="PAPS_reduct_dom"/>
</dbReference>
<gene>
    <name evidence="14" type="primary">cysH</name>
    <name evidence="16" type="ordered locus">MROS_0862</name>
</gene>
<dbReference type="STRING" id="1191523.MROS_0862"/>
<dbReference type="PANTHER" id="PTHR46482:SF9">
    <property type="entry name" value="5'-ADENYLYLSULFATE REDUCTASE 1, CHLOROPLASTIC"/>
    <property type="match status" value="1"/>
</dbReference>
<keyword evidence="6 14" id="KW-0411">Iron-sulfur</keyword>
<dbReference type="eggNOG" id="COG0175">
    <property type="taxonomic scope" value="Bacteria"/>
</dbReference>
<evidence type="ECO:0000256" key="7">
    <source>
        <dbReference type="ARBA" id="ARBA00024298"/>
    </source>
</evidence>
<dbReference type="GO" id="GO:0070814">
    <property type="term" value="P:hydrogen sulfide biosynthetic process"/>
    <property type="evidence" value="ECO:0007669"/>
    <property type="project" value="UniProtKB-UniRule"/>
</dbReference>
<dbReference type="InterPro" id="IPR014729">
    <property type="entry name" value="Rossmann-like_a/b/a_fold"/>
</dbReference>
<name>I6ZYK5_MELRP</name>
<dbReference type="GO" id="GO:0043866">
    <property type="term" value="F:adenylyl-sulfate reductase (thioredoxin) activity"/>
    <property type="evidence" value="ECO:0007669"/>
    <property type="project" value="UniProtKB-EC"/>
</dbReference>
<dbReference type="Pfam" id="PF01507">
    <property type="entry name" value="PAPS_reduct"/>
    <property type="match status" value="1"/>
</dbReference>
<accession>I6ZYK5</accession>
<organism evidence="16 17">
    <name type="scientific">Melioribacter roseus (strain DSM 23840 / JCM 17771 / VKM B-2668 / P3M-2)</name>
    <dbReference type="NCBI Taxonomy" id="1191523"/>
    <lineage>
        <taxon>Bacteria</taxon>
        <taxon>Pseudomonadati</taxon>
        <taxon>Ignavibacteriota</taxon>
        <taxon>Ignavibacteria</taxon>
        <taxon>Ignavibacteriales</taxon>
        <taxon>Melioribacteraceae</taxon>
        <taxon>Melioribacter</taxon>
    </lineage>
</organism>
<dbReference type="Proteomes" id="UP000009011">
    <property type="component" value="Chromosome"/>
</dbReference>
<keyword evidence="3 14" id="KW-0479">Metal-binding</keyword>
<dbReference type="GO" id="GO:0004604">
    <property type="term" value="F:phosphoadenylyl-sulfate reductase (thioredoxin) activity"/>
    <property type="evidence" value="ECO:0007669"/>
    <property type="project" value="UniProtKB-UniRule"/>
</dbReference>
<feature type="binding site" evidence="14">
    <location>
        <position position="116"/>
    </location>
    <ligand>
        <name>[4Fe-4S] cluster</name>
        <dbReference type="ChEBI" id="CHEBI:49883"/>
    </ligand>
</feature>
<evidence type="ECO:0000256" key="5">
    <source>
        <dbReference type="ARBA" id="ARBA00023004"/>
    </source>
</evidence>
<dbReference type="NCBIfam" id="NF002537">
    <property type="entry name" value="PRK02090.1"/>
    <property type="match status" value="1"/>
</dbReference>
<evidence type="ECO:0000256" key="10">
    <source>
        <dbReference type="ARBA" id="ARBA00029514"/>
    </source>
</evidence>
<evidence type="ECO:0000256" key="14">
    <source>
        <dbReference type="HAMAP-Rule" id="MF_00063"/>
    </source>
</evidence>
<dbReference type="RefSeq" id="WP_014855539.1">
    <property type="nucleotide sequence ID" value="NC_018178.1"/>
</dbReference>
<dbReference type="EC" id="1.8.4.10" evidence="9 14"/>
<evidence type="ECO:0000259" key="15">
    <source>
        <dbReference type="Pfam" id="PF01507"/>
    </source>
</evidence>